<comment type="similarity">
    <text evidence="2 8">Belongs to the bacterial ribosomal protein bS20 family.</text>
</comment>
<dbReference type="GO" id="GO:0003735">
    <property type="term" value="F:structural constituent of ribosome"/>
    <property type="evidence" value="ECO:0007669"/>
    <property type="project" value="InterPro"/>
</dbReference>
<dbReference type="GO" id="GO:0006412">
    <property type="term" value="P:translation"/>
    <property type="evidence" value="ECO:0007669"/>
    <property type="project" value="UniProtKB-UniRule"/>
</dbReference>
<dbReference type="OrthoDB" id="289707at2"/>
<dbReference type="GO" id="GO:0070181">
    <property type="term" value="F:small ribosomal subunit rRNA binding"/>
    <property type="evidence" value="ECO:0007669"/>
    <property type="project" value="TreeGrafter"/>
</dbReference>
<dbReference type="PANTHER" id="PTHR33398:SF1">
    <property type="entry name" value="SMALL RIBOSOMAL SUBUNIT PROTEIN BS20C"/>
    <property type="match status" value="1"/>
</dbReference>
<keyword evidence="3 8" id="KW-0699">rRNA-binding</keyword>
<evidence type="ECO:0000256" key="1">
    <source>
        <dbReference type="ARBA" id="ARBA00003134"/>
    </source>
</evidence>
<keyword evidence="5 8" id="KW-0689">Ribosomal protein</keyword>
<dbReference type="GO" id="GO:0015935">
    <property type="term" value="C:small ribosomal subunit"/>
    <property type="evidence" value="ECO:0007669"/>
    <property type="project" value="TreeGrafter"/>
</dbReference>
<keyword evidence="4 8" id="KW-0694">RNA-binding</keyword>
<dbReference type="InterPro" id="IPR002583">
    <property type="entry name" value="Ribosomal_bS20"/>
</dbReference>
<evidence type="ECO:0000313" key="11">
    <source>
        <dbReference type="Proteomes" id="UP000315440"/>
    </source>
</evidence>
<organism evidence="10 11">
    <name type="scientific">Pseudobythopirellula maris</name>
    <dbReference type="NCBI Taxonomy" id="2527991"/>
    <lineage>
        <taxon>Bacteria</taxon>
        <taxon>Pseudomonadati</taxon>
        <taxon>Planctomycetota</taxon>
        <taxon>Planctomycetia</taxon>
        <taxon>Pirellulales</taxon>
        <taxon>Lacipirellulaceae</taxon>
        <taxon>Pseudobythopirellula</taxon>
    </lineage>
</organism>
<sequence>MPNSASASKRLRQSKDRRDQNRSVRTSVRRQIKKVRVAAAAGDVETAETEFRVAAKKLDQAAAGNVIHANAAARTKSRLSKAIKVAKQAKS</sequence>
<evidence type="ECO:0000256" key="3">
    <source>
        <dbReference type="ARBA" id="ARBA00022730"/>
    </source>
</evidence>
<keyword evidence="11" id="KW-1185">Reference proteome</keyword>
<dbReference type="Pfam" id="PF01649">
    <property type="entry name" value="Ribosomal_S20p"/>
    <property type="match status" value="1"/>
</dbReference>
<dbReference type="EMBL" id="SJPQ01000004">
    <property type="protein sequence ID" value="TWT86809.1"/>
    <property type="molecule type" value="Genomic_DNA"/>
</dbReference>
<proteinExistence type="inferred from homology"/>
<dbReference type="PANTHER" id="PTHR33398">
    <property type="entry name" value="30S RIBOSOMAL PROTEIN S20"/>
    <property type="match status" value="1"/>
</dbReference>
<dbReference type="SUPFAM" id="SSF46992">
    <property type="entry name" value="Ribosomal protein S20"/>
    <property type="match status" value="1"/>
</dbReference>
<dbReference type="HAMAP" id="MF_00500">
    <property type="entry name" value="Ribosomal_bS20"/>
    <property type="match status" value="1"/>
</dbReference>
<comment type="function">
    <text evidence="1 8">Binds directly to 16S ribosomal RNA.</text>
</comment>
<evidence type="ECO:0000256" key="8">
    <source>
        <dbReference type="HAMAP-Rule" id="MF_00500"/>
    </source>
</evidence>
<dbReference type="NCBIfam" id="TIGR00029">
    <property type="entry name" value="S20"/>
    <property type="match status" value="1"/>
</dbReference>
<evidence type="ECO:0000256" key="6">
    <source>
        <dbReference type="ARBA" id="ARBA00023274"/>
    </source>
</evidence>
<gene>
    <name evidence="8 10" type="primary">rpsT</name>
    <name evidence="10" type="ORF">Mal64_36390</name>
</gene>
<feature type="compositionally biased region" description="Basic and acidic residues" evidence="9">
    <location>
        <begin position="13"/>
        <end position="22"/>
    </location>
</feature>
<evidence type="ECO:0000256" key="9">
    <source>
        <dbReference type="SAM" id="MobiDB-lite"/>
    </source>
</evidence>
<dbReference type="Proteomes" id="UP000315440">
    <property type="component" value="Unassembled WGS sequence"/>
</dbReference>
<keyword evidence="6 8" id="KW-0687">Ribonucleoprotein</keyword>
<reference evidence="10 11" key="1">
    <citation type="submission" date="2019-02" db="EMBL/GenBank/DDBJ databases">
        <title>Deep-cultivation of Planctomycetes and their phenomic and genomic characterization uncovers novel biology.</title>
        <authorList>
            <person name="Wiegand S."/>
            <person name="Jogler M."/>
            <person name="Boedeker C."/>
            <person name="Pinto D."/>
            <person name="Vollmers J."/>
            <person name="Rivas-Marin E."/>
            <person name="Kohn T."/>
            <person name="Peeters S.H."/>
            <person name="Heuer A."/>
            <person name="Rast P."/>
            <person name="Oberbeckmann S."/>
            <person name="Bunk B."/>
            <person name="Jeske O."/>
            <person name="Meyerdierks A."/>
            <person name="Storesund J.E."/>
            <person name="Kallscheuer N."/>
            <person name="Luecker S."/>
            <person name="Lage O.M."/>
            <person name="Pohl T."/>
            <person name="Merkel B.J."/>
            <person name="Hornburger P."/>
            <person name="Mueller R.-W."/>
            <person name="Bruemmer F."/>
            <person name="Labrenz M."/>
            <person name="Spormann A.M."/>
            <person name="Op Den Camp H."/>
            <person name="Overmann J."/>
            <person name="Amann R."/>
            <person name="Jetten M.S.M."/>
            <person name="Mascher T."/>
            <person name="Medema M.H."/>
            <person name="Devos D.P."/>
            <person name="Kaster A.-K."/>
            <person name="Ovreas L."/>
            <person name="Rohde M."/>
            <person name="Galperin M.Y."/>
            <person name="Jogler C."/>
        </authorList>
    </citation>
    <scope>NUCLEOTIDE SEQUENCE [LARGE SCALE GENOMIC DNA]</scope>
    <source>
        <strain evidence="10 11">Mal64</strain>
    </source>
</reference>
<dbReference type="InterPro" id="IPR036510">
    <property type="entry name" value="Ribosomal_bS20_sf"/>
</dbReference>
<evidence type="ECO:0000256" key="4">
    <source>
        <dbReference type="ARBA" id="ARBA00022884"/>
    </source>
</evidence>
<dbReference type="FunFam" id="1.20.58.110:FF:000001">
    <property type="entry name" value="30S ribosomal protein S20"/>
    <property type="match status" value="1"/>
</dbReference>
<name>A0A5C5ZHC0_9BACT</name>
<evidence type="ECO:0000313" key="10">
    <source>
        <dbReference type="EMBL" id="TWT86809.1"/>
    </source>
</evidence>
<protein>
    <recommendedName>
        <fullName evidence="7 8">Small ribosomal subunit protein bS20</fullName>
    </recommendedName>
</protein>
<evidence type="ECO:0000256" key="7">
    <source>
        <dbReference type="ARBA" id="ARBA00035136"/>
    </source>
</evidence>
<evidence type="ECO:0000256" key="5">
    <source>
        <dbReference type="ARBA" id="ARBA00022980"/>
    </source>
</evidence>
<dbReference type="Gene3D" id="1.20.58.110">
    <property type="entry name" value="Ribosomal protein S20"/>
    <property type="match status" value="1"/>
</dbReference>
<dbReference type="GO" id="GO:0005829">
    <property type="term" value="C:cytosol"/>
    <property type="evidence" value="ECO:0007669"/>
    <property type="project" value="TreeGrafter"/>
</dbReference>
<dbReference type="AlphaFoldDB" id="A0A5C5ZHC0"/>
<evidence type="ECO:0000256" key="2">
    <source>
        <dbReference type="ARBA" id="ARBA00007634"/>
    </source>
</evidence>
<feature type="region of interest" description="Disordered" evidence="9">
    <location>
        <begin position="1"/>
        <end position="29"/>
    </location>
</feature>
<comment type="caution">
    <text evidence="10">The sequence shown here is derived from an EMBL/GenBank/DDBJ whole genome shotgun (WGS) entry which is preliminary data.</text>
</comment>
<dbReference type="RefSeq" id="WP_146402899.1">
    <property type="nucleotide sequence ID" value="NZ_SJPQ01000004.1"/>
</dbReference>
<accession>A0A5C5ZHC0</accession>